<sequence>MMSTNTDSRLLYFTSALSDRLKHENDGKASQGLYKCSLNTMNGSCQDPQLVADRFHHDTETRHGLRLSHLSIDNSSNDAMMYATYFENNSRGFEIVRGPLASKVQFQSFFRTKGVHSSHTCNKECCPGAHHTYLVTKPASYLVDVGEVFISWAGFYRNCASNDDDGFKWTIGISRLQDRPECTNTEERADFGDCTTPIQIASQVEEGQEEVFLNFSSFQSSRLPSGQRLFFLSVIRGNSDDPKAKPTNEIWAVQEGATESQLTHEIEIDDAFVADNLGSISLHLDENRVANAICLTAYDGGIFCDKLAIDQTGTVKVLNTITPITSQQIKEKCAIKPSEHYPLSKDIPAVASGLDVSWNADGTPNQLVFGCLGQLPNEGGFFTVFFDGRVSPVVEAMEGGYPGSLLFVRSPLAVSSTGTTQPVPTSLGNTQSRHEEPIISIEVGGEDVFDVTEDNAPVVFALAVVALLVAAALWVTRKPLRRWVGIVRRGSSFQSLHYDNSDYDFHAVSTNEHPPGGLVYMELTSTSTS</sequence>
<evidence type="ECO:0000313" key="3">
    <source>
        <dbReference type="Proteomes" id="UP001295423"/>
    </source>
</evidence>
<dbReference type="EMBL" id="CAKOGP040000002">
    <property type="protein sequence ID" value="CAJ1921603.1"/>
    <property type="molecule type" value="Genomic_DNA"/>
</dbReference>
<proteinExistence type="predicted"/>
<organism evidence="2 3">
    <name type="scientific">Cylindrotheca closterium</name>
    <dbReference type="NCBI Taxonomy" id="2856"/>
    <lineage>
        <taxon>Eukaryota</taxon>
        <taxon>Sar</taxon>
        <taxon>Stramenopiles</taxon>
        <taxon>Ochrophyta</taxon>
        <taxon>Bacillariophyta</taxon>
        <taxon>Bacillariophyceae</taxon>
        <taxon>Bacillariophycidae</taxon>
        <taxon>Bacillariales</taxon>
        <taxon>Bacillariaceae</taxon>
        <taxon>Cylindrotheca</taxon>
    </lineage>
</organism>
<comment type="caution">
    <text evidence="2">The sequence shown here is derived from an EMBL/GenBank/DDBJ whole genome shotgun (WGS) entry which is preliminary data.</text>
</comment>
<keyword evidence="1" id="KW-1133">Transmembrane helix</keyword>
<gene>
    <name evidence="2" type="ORF">CYCCA115_LOCUS936</name>
</gene>
<evidence type="ECO:0000256" key="1">
    <source>
        <dbReference type="SAM" id="Phobius"/>
    </source>
</evidence>
<accession>A0AAD2CC81</accession>
<keyword evidence="1" id="KW-0472">Membrane</keyword>
<dbReference type="AlphaFoldDB" id="A0AAD2CC81"/>
<feature type="transmembrane region" description="Helical" evidence="1">
    <location>
        <begin position="456"/>
        <end position="475"/>
    </location>
</feature>
<keyword evidence="3" id="KW-1185">Reference proteome</keyword>
<protein>
    <submittedName>
        <fullName evidence="2">Uncharacterized protein</fullName>
    </submittedName>
</protein>
<reference evidence="2" key="1">
    <citation type="submission" date="2023-08" db="EMBL/GenBank/DDBJ databases">
        <authorList>
            <person name="Audoor S."/>
            <person name="Bilcke G."/>
        </authorList>
    </citation>
    <scope>NUCLEOTIDE SEQUENCE</scope>
</reference>
<name>A0AAD2CC81_9STRA</name>
<evidence type="ECO:0000313" key="2">
    <source>
        <dbReference type="EMBL" id="CAJ1921603.1"/>
    </source>
</evidence>
<dbReference type="Proteomes" id="UP001295423">
    <property type="component" value="Unassembled WGS sequence"/>
</dbReference>
<keyword evidence="1" id="KW-0812">Transmembrane</keyword>